<keyword evidence="1" id="KW-0812">Transmembrane</keyword>
<reference evidence="3" key="1">
    <citation type="submission" date="2014-01" db="EMBL/GenBank/DDBJ databases">
        <title>The Genome Sequence of Anopheles farauti FAR1 (V2).</title>
        <authorList>
            <consortium name="The Broad Institute Genomics Platform"/>
            <person name="Neafsey D.E."/>
            <person name="Besansky N."/>
            <person name="Howell P."/>
            <person name="Walton C."/>
            <person name="Young S.K."/>
            <person name="Zeng Q."/>
            <person name="Gargeya S."/>
            <person name="Fitzgerald M."/>
            <person name="Haas B."/>
            <person name="Abouelleil A."/>
            <person name="Allen A.W."/>
            <person name="Alvarado L."/>
            <person name="Arachchi H.M."/>
            <person name="Berlin A.M."/>
            <person name="Chapman S.B."/>
            <person name="Gainer-Dewar J."/>
            <person name="Goldberg J."/>
            <person name="Griggs A."/>
            <person name="Gujja S."/>
            <person name="Hansen M."/>
            <person name="Howarth C."/>
            <person name="Imamovic A."/>
            <person name="Ireland A."/>
            <person name="Larimer J."/>
            <person name="McCowan C."/>
            <person name="Murphy C."/>
            <person name="Pearson M."/>
            <person name="Poon T.W."/>
            <person name="Priest M."/>
            <person name="Roberts A."/>
            <person name="Saif S."/>
            <person name="Shea T."/>
            <person name="Sisk P."/>
            <person name="Sykes S."/>
            <person name="Wortman J."/>
            <person name="Nusbaum C."/>
            <person name="Birren B."/>
        </authorList>
    </citation>
    <scope>NUCLEOTIDE SEQUENCE [LARGE SCALE GENOMIC DNA]</scope>
    <source>
        <strain evidence="3">FAR1</strain>
    </source>
</reference>
<name>A0A182QQB0_9DIPT</name>
<reference evidence="2" key="2">
    <citation type="submission" date="2020-05" db="UniProtKB">
        <authorList>
            <consortium name="EnsemblMetazoa"/>
        </authorList>
    </citation>
    <scope>IDENTIFICATION</scope>
    <source>
        <strain evidence="2">FAR1</strain>
    </source>
</reference>
<dbReference type="AlphaFoldDB" id="A0A182QQB0"/>
<sequence length="482" mass="53714">MLSIAMQNPFPLMKCFSKTVDEWLSESATVSRFTCNNGQTHSTHGEVIVYHCFRRLINHAGDGRFGLQQDDRVRRRLDAQMNPKARIVPADDEPSLGRARADGEGGRCVAVLEQCQMLHLRVGQQRQHVVVDVLRRDDQHLRADAPQTMTSGDIEKQPDVHDGTVAGGNVDEAEPAKDETARLEHLVQQVVRLVPLEQQIDQRQRLQLGETEHETLEGGQQLAARTEQLDRLRILAQRHIAREEVIERADPRTAAHPFARATARPGVLLHRPRDERHELEHVVEADLRPKVEPADEMPDGEEATLQPGVIEHGLPAGVVVVPHPGECRILHQEVGPHARQIERPEPSVAGLWGGTFEVIIVIIITITITIDIIIIIIGVCAGMRLSSYQARVVPLLDVEMGEDALEYMIRKSGPPESYWHVSLPGVYVQMCVFKTFGSDDWQDCGVITLSDTFRRTVEGGAPKSIVPQPVASTTEPARLDDE</sequence>
<evidence type="ECO:0000313" key="3">
    <source>
        <dbReference type="Proteomes" id="UP000075886"/>
    </source>
</evidence>
<proteinExistence type="predicted"/>
<dbReference type="EnsemblMetazoa" id="AFAF014729-RA">
    <property type="protein sequence ID" value="AFAF014729-PA"/>
    <property type="gene ID" value="AFAF014729"/>
</dbReference>
<organism evidence="2 3">
    <name type="scientific">Anopheles farauti</name>
    <dbReference type="NCBI Taxonomy" id="69004"/>
    <lineage>
        <taxon>Eukaryota</taxon>
        <taxon>Metazoa</taxon>
        <taxon>Ecdysozoa</taxon>
        <taxon>Arthropoda</taxon>
        <taxon>Hexapoda</taxon>
        <taxon>Insecta</taxon>
        <taxon>Pterygota</taxon>
        <taxon>Neoptera</taxon>
        <taxon>Endopterygota</taxon>
        <taxon>Diptera</taxon>
        <taxon>Nematocera</taxon>
        <taxon>Culicoidea</taxon>
        <taxon>Culicidae</taxon>
        <taxon>Anophelinae</taxon>
        <taxon>Anopheles</taxon>
    </lineage>
</organism>
<keyword evidence="1" id="KW-0472">Membrane</keyword>
<dbReference type="VEuPathDB" id="VectorBase:AFAF014729"/>
<protein>
    <submittedName>
        <fullName evidence="2">Uncharacterized protein</fullName>
    </submittedName>
</protein>
<evidence type="ECO:0000256" key="1">
    <source>
        <dbReference type="SAM" id="Phobius"/>
    </source>
</evidence>
<dbReference type="Proteomes" id="UP000075886">
    <property type="component" value="Unassembled WGS sequence"/>
</dbReference>
<accession>A0A182QQB0</accession>
<feature type="transmembrane region" description="Helical" evidence="1">
    <location>
        <begin position="358"/>
        <end position="381"/>
    </location>
</feature>
<keyword evidence="3" id="KW-1185">Reference proteome</keyword>
<evidence type="ECO:0000313" key="2">
    <source>
        <dbReference type="EnsemblMetazoa" id="AFAF014729-PA"/>
    </source>
</evidence>
<dbReference type="EMBL" id="AXCN02001090">
    <property type="status" value="NOT_ANNOTATED_CDS"/>
    <property type="molecule type" value="Genomic_DNA"/>
</dbReference>
<keyword evidence="1" id="KW-1133">Transmembrane helix</keyword>